<dbReference type="InterPro" id="IPR000774">
    <property type="entry name" value="PPIase_FKBP_N"/>
</dbReference>
<evidence type="ECO:0000256" key="7">
    <source>
        <dbReference type="SAM" id="SignalP"/>
    </source>
</evidence>
<dbReference type="AlphaFoldDB" id="A0A928YRC0"/>
<keyword evidence="4 5" id="KW-0413">Isomerase</keyword>
<evidence type="ECO:0000259" key="8">
    <source>
        <dbReference type="PROSITE" id="PS50059"/>
    </source>
</evidence>
<keyword evidence="7" id="KW-0732">Signal</keyword>
<dbReference type="InterPro" id="IPR036944">
    <property type="entry name" value="PPIase_FKBP_N_sf"/>
</dbReference>
<sequence length="225" mass="24770">MKNLFKLIFVSISTFSFAHAQGLQNSVDSVSYALGQDIGRSLVGTGATLNAEVLLQSLNEAISGKPSLFNEEQSMTIIQTAMRKAYEEKAAKAIKVNEDFLESNKTKPNIVVTPEGLQYEVLVQGTGANPLATDEVEVHYEGKLIDGTKFDSSYDRNEPIVLTLNRVIEGWKIGIPLMKVGSKYRFYVPASLGYGERAQGEIPAFSTLIFDVELLSIKEKVDEPE</sequence>
<dbReference type="Pfam" id="PF01346">
    <property type="entry name" value="FKBP_N"/>
    <property type="match status" value="1"/>
</dbReference>
<dbReference type="PANTHER" id="PTHR43811:SF19">
    <property type="entry name" value="39 KDA FK506-BINDING NUCLEAR PROTEIN"/>
    <property type="match status" value="1"/>
</dbReference>
<evidence type="ECO:0000313" key="10">
    <source>
        <dbReference type="Proteomes" id="UP000616201"/>
    </source>
</evidence>
<evidence type="ECO:0000256" key="2">
    <source>
        <dbReference type="ARBA" id="ARBA00006577"/>
    </source>
</evidence>
<keyword evidence="3 5" id="KW-0697">Rotamase</keyword>
<organism evidence="9 10">
    <name type="scientific">Sphingobacterium hungaricum</name>
    <dbReference type="NCBI Taxonomy" id="2082723"/>
    <lineage>
        <taxon>Bacteria</taxon>
        <taxon>Pseudomonadati</taxon>
        <taxon>Bacteroidota</taxon>
        <taxon>Sphingobacteriia</taxon>
        <taxon>Sphingobacteriales</taxon>
        <taxon>Sphingobacteriaceae</taxon>
        <taxon>Sphingobacterium</taxon>
    </lineage>
</organism>
<proteinExistence type="inferred from homology"/>
<dbReference type="InterPro" id="IPR001179">
    <property type="entry name" value="PPIase_FKBP_dom"/>
</dbReference>
<feature type="domain" description="PPIase FKBP-type" evidence="8">
    <location>
        <begin position="133"/>
        <end position="218"/>
    </location>
</feature>
<dbReference type="PROSITE" id="PS50059">
    <property type="entry name" value="FKBP_PPIASE"/>
    <property type="match status" value="1"/>
</dbReference>
<comment type="catalytic activity">
    <reaction evidence="1 5 6">
        <text>[protein]-peptidylproline (omega=180) = [protein]-peptidylproline (omega=0)</text>
        <dbReference type="Rhea" id="RHEA:16237"/>
        <dbReference type="Rhea" id="RHEA-COMP:10747"/>
        <dbReference type="Rhea" id="RHEA-COMP:10748"/>
        <dbReference type="ChEBI" id="CHEBI:83833"/>
        <dbReference type="ChEBI" id="CHEBI:83834"/>
        <dbReference type="EC" id="5.2.1.8"/>
    </reaction>
</comment>
<evidence type="ECO:0000256" key="1">
    <source>
        <dbReference type="ARBA" id="ARBA00000971"/>
    </source>
</evidence>
<dbReference type="Pfam" id="PF00254">
    <property type="entry name" value="FKBP_C"/>
    <property type="match status" value="1"/>
</dbReference>
<gene>
    <name evidence="9" type="ORF">C4F49_12440</name>
</gene>
<evidence type="ECO:0000256" key="4">
    <source>
        <dbReference type="ARBA" id="ARBA00023235"/>
    </source>
</evidence>
<dbReference type="Gene3D" id="1.10.287.460">
    <property type="entry name" value="Peptidyl-prolyl cis-trans isomerase, FKBP-type, N-terminal domain"/>
    <property type="match status" value="1"/>
</dbReference>
<name>A0A928YRC0_9SPHI</name>
<accession>A0A928YRC0</accession>
<keyword evidence="10" id="KW-1185">Reference proteome</keyword>
<dbReference type="Gene3D" id="3.10.50.40">
    <property type="match status" value="1"/>
</dbReference>
<dbReference type="Proteomes" id="UP000616201">
    <property type="component" value="Unassembled WGS sequence"/>
</dbReference>
<evidence type="ECO:0000256" key="5">
    <source>
        <dbReference type="PROSITE-ProRule" id="PRU00277"/>
    </source>
</evidence>
<dbReference type="GO" id="GO:0006457">
    <property type="term" value="P:protein folding"/>
    <property type="evidence" value="ECO:0007669"/>
    <property type="project" value="InterPro"/>
</dbReference>
<dbReference type="EC" id="5.2.1.8" evidence="6"/>
<evidence type="ECO:0000256" key="3">
    <source>
        <dbReference type="ARBA" id="ARBA00023110"/>
    </source>
</evidence>
<reference evidence="9" key="1">
    <citation type="submission" date="2018-02" db="EMBL/GenBank/DDBJ databases">
        <authorList>
            <person name="Vasarhelyi B.M."/>
            <person name="Deshmukh S."/>
            <person name="Balint B."/>
            <person name="Kukolya J."/>
        </authorList>
    </citation>
    <scope>NUCLEOTIDE SEQUENCE</scope>
    <source>
        <strain evidence="9">KB22</strain>
    </source>
</reference>
<dbReference type="FunFam" id="3.10.50.40:FF:000006">
    <property type="entry name" value="Peptidyl-prolyl cis-trans isomerase"/>
    <property type="match status" value="1"/>
</dbReference>
<dbReference type="GO" id="GO:0003755">
    <property type="term" value="F:peptidyl-prolyl cis-trans isomerase activity"/>
    <property type="evidence" value="ECO:0007669"/>
    <property type="project" value="UniProtKB-UniRule"/>
</dbReference>
<protein>
    <recommendedName>
        <fullName evidence="6">Peptidyl-prolyl cis-trans isomerase</fullName>
        <ecNumber evidence="6">5.2.1.8</ecNumber>
    </recommendedName>
</protein>
<evidence type="ECO:0000313" key="9">
    <source>
        <dbReference type="EMBL" id="MBE8714492.1"/>
    </source>
</evidence>
<dbReference type="RefSeq" id="WP_196936250.1">
    <property type="nucleotide sequence ID" value="NZ_MU158698.1"/>
</dbReference>
<comment type="caution">
    <text evidence="9">The sequence shown here is derived from an EMBL/GenBank/DDBJ whole genome shotgun (WGS) entry which is preliminary data.</text>
</comment>
<dbReference type="SUPFAM" id="SSF54534">
    <property type="entry name" value="FKBP-like"/>
    <property type="match status" value="1"/>
</dbReference>
<feature type="chain" id="PRO_5036836412" description="Peptidyl-prolyl cis-trans isomerase" evidence="7">
    <location>
        <begin position="21"/>
        <end position="225"/>
    </location>
</feature>
<dbReference type="EMBL" id="PRDK01000006">
    <property type="protein sequence ID" value="MBE8714492.1"/>
    <property type="molecule type" value="Genomic_DNA"/>
</dbReference>
<dbReference type="InterPro" id="IPR046357">
    <property type="entry name" value="PPIase_dom_sf"/>
</dbReference>
<dbReference type="PANTHER" id="PTHR43811">
    <property type="entry name" value="FKBP-TYPE PEPTIDYL-PROLYL CIS-TRANS ISOMERASE FKPA"/>
    <property type="match status" value="1"/>
</dbReference>
<evidence type="ECO:0000256" key="6">
    <source>
        <dbReference type="RuleBase" id="RU003915"/>
    </source>
</evidence>
<feature type="signal peptide" evidence="7">
    <location>
        <begin position="1"/>
        <end position="20"/>
    </location>
</feature>
<comment type="similarity">
    <text evidence="2 6">Belongs to the FKBP-type PPIase family.</text>
</comment>